<comment type="caution">
    <text evidence="2">The sequence shown here is derived from an EMBL/GenBank/DDBJ whole genome shotgun (WGS) entry which is preliminary data.</text>
</comment>
<evidence type="ECO:0000313" key="2">
    <source>
        <dbReference type="EMBL" id="MBC3445881.1"/>
    </source>
</evidence>
<accession>A0A923K0P4</accession>
<name>A0A923K0P4_9PSED</name>
<feature type="domain" description="TniQ" evidence="1">
    <location>
        <begin position="18"/>
        <end position="141"/>
    </location>
</feature>
<protein>
    <submittedName>
        <fullName evidence="2">TniQ family protein</fullName>
    </submittedName>
</protein>
<dbReference type="RefSeq" id="WP_081100290.1">
    <property type="nucleotide sequence ID" value="NZ_JABWRJ020000001.1"/>
</dbReference>
<dbReference type="InterPro" id="IPR009492">
    <property type="entry name" value="TniQ"/>
</dbReference>
<dbReference type="AlphaFoldDB" id="A0A923K0P4"/>
<gene>
    <name evidence="2" type="ORF">HU751_08860</name>
</gene>
<sequence length="474" mass="54074">MIIVPDTKTLSVTSRYCPVTPRYMAYESAYSLLCRFALYNVIHGNTLVKIFAPAKNARSGKRSRFPSLADSASVSPVALKECFTLAAVQQDALFLVPAAVPSIDHIATNLRVCPVCMVRGVHYTLFQYSLIKQCPIHQIELSQACRTCGGAMDYSLNSKLFHEPYSCVHCGHLLRLKQGQSGRSYLNRLGLERLNLAHRIFERSKDRQLFFDVNQPTNIYFDNTAQFSSAITDFAVHQREQFSEVQSMAASGRGDKTAGFYRVSNINRCSPVNEKVVVLTADEFVPILKCIFRHMRKRYLPGIKLSQYKLAVMWRSVEQSEVPTQGYQLVGYLDWLCFWCGVQTPSDLYSKASSCTIRKLRTWLESKRTHDVFASLKGGREKKWLMSKILAHEILFFMSTQLHRLSEVEPTCSKTDASRVVYRRWLGPTAWALIVLPQQAACEFHFSARSAFAELRWWKVSKPVQRETFLSLSH</sequence>
<dbReference type="Pfam" id="PF06527">
    <property type="entry name" value="TniQ"/>
    <property type="match status" value="1"/>
</dbReference>
<reference evidence="2" key="2">
    <citation type="submission" date="2020-07" db="EMBL/GenBank/DDBJ databases">
        <authorList>
            <person name="Lood C."/>
            <person name="Girard L."/>
        </authorList>
    </citation>
    <scope>NUCLEOTIDE SEQUENCE</scope>
    <source>
        <strain evidence="2">BW13M1</strain>
    </source>
</reference>
<reference evidence="2" key="1">
    <citation type="journal article" date="2020" name="Microorganisms">
        <title>Reliable Identification of Environmental Pseudomonas Isolates Using the rpoD Gene.</title>
        <authorList>
            <consortium name="The Broad Institute Genome Sequencing Platform"/>
            <person name="Girard L."/>
            <person name="Lood C."/>
            <person name="Rokni-Zadeh H."/>
            <person name="van Noort V."/>
            <person name="Lavigne R."/>
            <person name="De Mot R."/>
        </authorList>
    </citation>
    <scope>NUCLEOTIDE SEQUENCE</scope>
    <source>
        <strain evidence="2">BW13M1</strain>
    </source>
</reference>
<dbReference type="EMBL" id="JABWRJ010000008">
    <property type="protein sequence ID" value="MBC3445881.1"/>
    <property type="molecule type" value="Genomic_DNA"/>
</dbReference>
<organism evidence="2">
    <name type="scientific">Pseudomonas peradeniyensis</name>
    <dbReference type="NCBI Taxonomy" id="2745488"/>
    <lineage>
        <taxon>Bacteria</taxon>
        <taxon>Pseudomonadati</taxon>
        <taxon>Pseudomonadota</taxon>
        <taxon>Gammaproteobacteria</taxon>
        <taxon>Pseudomonadales</taxon>
        <taxon>Pseudomonadaceae</taxon>
        <taxon>Pseudomonas</taxon>
    </lineage>
</organism>
<evidence type="ECO:0000259" key="1">
    <source>
        <dbReference type="Pfam" id="PF06527"/>
    </source>
</evidence>
<proteinExistence type="predicted"/>